<name>A0A4R9L123_9LEPT</name>
<reference evidence="2" key="2">
    <citation type="submission" date="2018-10" db="EMBL/GenBank/DDBJ databases">
        <authorList>
            <person name="Vincent A.T."/>
            <person name="Schiettekatte O."/>
            <person name="Bourhy P."/>
            <person name="Veyrier F.J."/>
            <person name="Picardeau M."/>
        </authorList>
    </citation>
    <scope>NUCLEOTIDE SEQUENCE</scope>
    <source>
        <strain evidence="2">201702407</strain>
    </source>
</reference>
<reference evidence="3" key="1">
    <citation type="submission" date="2018-05" db="EMBL/GenBank/DDBJ databases">
        <title>Leptospira yasudae sp. nov. and Leptospira stimsonii sp. nov., two pathogenic species of the genus Leptospira isolated from environmental sources.</title>
        <authorList>
            <person name="Casanovas-Massana A."/>
            <person name="Hamond C."/>
            <person name="Santos L.A."/>
            <person name="Hacker K.P."/>
            <person name="Balassiano I."/>
            <person name="Medeiros M.A."/>
            <person name="Reis M.G."/>
            <person name="Ko A.I."/>
            <person name="Wunder E.A."/>
        </authorList>
    </citation>
    <scope>NUCLEOTIDE SEQUENCE [LARGE SCALE GENOMIC DNA]</scope>
    <source>
        <strain evidence="3">AMB6-RJ</strain>
    </source>
</reference>
<gene>
    <name evidence="1" type="ORF">DLM78_11395</name>
    <name evidence="2" type="ORF">EHQ90_16655</name>
</gene>
<reference evidence="1" key="4">
    <citation type="journal article" date="2020" name="Int. J. Syst. Evol. Microbiol.">
        <title>Leptospira yasudae sp. nov. and Leptospira stimsonii sp. nov., two new species of the pathogenic group isolated from environmental sources.</title>
        <authorList>
            <person name="Casanovas-Massana A."/>
            <person name="Hamond C."/>
            <person name="Santos L.A."/>
            <person name="de Oliveira D."/>
            <person name="Hacker K.P."/>
            <person name="Balassiano I."/>
            <person name="Costa F."/>
            <person name="Medeiros M.A."/>
            <person name="Reis M.G."/>
            <person name="Ko A.I."/>
            <person name="Wunder E.A."/>
        </authorList>
    </citation>
    <scope>NUCLEOTIDE SEQUENCE</scope>
    <source>
        <strain evidence="1">AMB6-RJ</strain>
    </source>
</reference>
<evidence type="ECO:0000313" key="4">
    <source>
        <dbReference type="Proteomes" id="UP000297422"/>
    </source>
</evidence>
<reference evidence="2" key="3">
    <citation type="journal article" date="2019" name="PLoS Negl. Trop. Dis.">
        <title>Revisiting the worldwide diversity of Leptospira species in the environment.</title>
        <authorList>
            <person name="Vincent A.T."/>
            <person name="Schiettekatte O."/>
            <person name="Bourhy P."/>
            <person name="Veyrier F.J."/>
            <person name="Picardeau M."/>
        </authorList>
    </citation>
    <scope>NUCLEOTIDE SEQUENCE</scope>
    <source>
        <strain evidence="2">201702407</strain>
    </source>
</reference>
<evidence type="ECO:0000313" key="2">
    <source>
        <dbReference type="EMBL" id="TGM11822.1"/>
    </source>
</evidence>
<sequence>MIKNGFKQTLLFFFFAVPAFELLSFQVLVTKESETIKGTIVSENADQVVFQSLEGNKRIYFRKDIAYLIYKDVSNEEYKKLSEGLSVKELQNSYLAQEPQRSRWEIVWRSALIPGWGLFHAGEKRKGFFALSTFGLFIALEVQGHKDLESRKEKYDQSSDLLNAYLFSAHNADPLILVGLQAQKEIQRLHYENAEYKANIKSFLLAIKYLVQLGFAYYYGTKWEKGEIGTGFKFEIGRDTAGIPQIDNGSFFGVSQKYNLSYSIRF</sequence>
<evidence type="ECO:0000313" key="1">
    <source>
        <dbReference type="EMBL" id="RHX86421.1"/>
    </source>
</evidence>
<comment type="caution">
    <text evidence="1">The sequence shown here is derived from an EMBL/GenBank/DDBJ whole genome shotgun (WGS) entry which is preliminary data.</text>
</comment>
<dbReference type="Proteomes" id="UP000266669">
    <property type="component" value="Unassembled WGS sequence"/>
</dbReference>
<organism evidence="1 3">
    <name type="scientific">Leptospira stimsonii</name>
    <dbReference type="NCBI Taxonomy" id="2202203"/>
    <lineage>
        <taxon>Bacteria</taxon>
        <taxon>Pseudomonadati</taxon>
        <taxon>Spirochaetota</taxon>
        <taxon>Spirochaetia</taxon>
        <taxon>Leptospirales</taxon>
        <taxon>Leptospiraceae</taxon>
        <taxon>Leptospira</taxon>
    </lineage>
</organism>
<accession>A0A4R9L123</accession>
<protein>
    <recommendedName>
        <fullName evidence="5">DUF5683 domain-containing protein</fullName>
    </recommendedName>
</protein>
<dbReference type="AlphaFoldDB" id="A0A4R9L123"/>
<dbReference type="Proteomes" id="UP000297422">
    <property type="component" value="Unassembled WGS sequence"/>
</dbReference>
<dbReference type="RefSeq" id="WP_118982006.1">
    <property type="nucleotide sequence ID" value="NZ_QHCS01000002.1"/>
</dbReference>
<keyword evidence="4" id="KW-1185">Reference proteome</keyword>
<proteinExistence type="predicted"/>
<dbReference type="EMBL" id="RQGT01000096">
    <property type="protein sequence ID" value="TGM11822.1"/>
    <property type="molecule type" value="Genomic_DNA"/>
</dbReference>
<evidence type="ECO:0008006" key="5">
    <source>
        <dbReference type="Google" id="ProtNLM"/>
    </source>
</evidence>
<dbReference type="EMBL" id="QHCS01000002">
    <property type="protein sequence ID" value="RHX86421.1"/>
    <property type="molecule type" value="Genomic_DNA"/>
</dbReference>
<evidence type="ECO:0000313" key="3">
    <source>
        <dbReference type="Proteomes" id="UP000266669"/>
    </source>
</evidence>